<protein>
    <submittedName>
        <fullName evidence="1">Uncharacterized protein</fullName>
    </submittedName>
</protein>
<accession>A0A3A1UX42</accession>
<proteinExistence type="predicted"/>
<evidence type="ECO:0000313" key="2">
    <source>
        <dbReference type="Proteomes" id="UP000266482"/>
    </source>
</evidence>
<gene>
    <name evidence="1" type="ORF">D3P08_12190</name>
</gene>
<reference evidence="1 2" key="1">
    <citation type="submission" date="2018-09" db="EMBL/GenBank/DDBJ databases">
        <title>Paenibacillus aracenensis nov. sp. isolated from a cave in southern Spain.</title>
        <authorList>
            <person name="Jurado V."/>
            <person name="Gutierrez-Patricio S."/>
            <person name="Gonzalez-Pimentel J.L."/>
            <person name="Miller A.Z."/>
            <person name="Laiz L."/>
            <person name="Saiz-Jimenez C."/>
        </authorList>
    </citation>
    <scope>NUCLEOTIDE SEQUENCE [LARGE SCALE GENOMIC DNA]</scope>
    <source>
        <strain evidence="1 2">DSM 22867</strain>
    </source>
</reference>
<dbReference type="OrthoDB" id="2889126at2"/>
<sequence>MIPLENTWPYELIMGDIYVAECPFCDAENVLIPLRPSELEDIRDGKKRLLVFPCCHSKITVVDADQDYLLTDRPLAKRRR</sequence>
<dbReference type="EMBL" id="QXQA01000006">
    <property type="protein sequence ID" value="RIX52844.1"/>
    <property type="molecule type" value="Genomic_DNA"/>
</dbReference>
<keyword evidence="2" id="KW-1185">Reference proteome</keyword>
<organism evidence="1 2">
    <name type="scientific">Paenibacillus nanensis</name>
    <dbReference type="NCBI Taxonomy" id="393251"/>
    <lineage>
        <taxon>Bacteria</taxon>
        <taxon>Bacillati</taxon>
        <taxon>Bacillota</taxon>
        <taxon>Bacilli</taxon>
        <taxon>Bacillales</taxon>
        <taxon>Paenibacillaceae</taxon>
        <taxon>Paenibacillus</taxon>
    </lineage>
</organism>
<evidence type="ECO:0000313" key="1">
    <source>
        <dbReference type="EMBL" id="RIX52844.1"/>
    </source>
</evidence>
<dbReference type="AlphaFoldDB" id="A0A3A1UX42"/>
<dbReference type="RefSeq" id="WP_119600052.1">
    <property type="nucleotide sequence ID" value="NZ_QXQA01000006.1"/>
</dbReference>
<comment type="caution">
    <text evidence="1">The sequence shown here is derived from an EMBL/GenBank/DDBJ whole genome shotgun (WGS) entry which is preliminary data.</text>
</comment>
<dbReference type="Proteomes" id="UP000266482">
    <property type="component" value="Unassembled WGS sequence"/>
</dbReference>
<name>A0A3A1UX42_9BACL</name>